<proteinExistence type="inferred from homology"/>
<keyword evidence="11" id="KW-0012">Acyltransferase</keyword>
<dbReference type="GO" id="GO:0005634">
    <property type="term" value="C:nucleus"/>
    <property type="evidence" value="ECO:0007669"/>
    <property type="project" value="UniProtKB-SubCell"/>
</dbReference>
<dbReference type="InterPro" id="IPR036427">
    <property type="entry name" value="Bromodomain-like_sf"/>
</dbReference>
<dbReference type="InParanoid" id="A9URQ8"/>
<dbReference type="InterPro" id="IPR001487">
    <property type="entry name" value="Bromodomain"/>
</dbReference>
<dbReference type="Pfam" id="PF00439">
    <property type="entry name" value="Bromodomain"/>
    <property type="match status" value="1"/>
</dbReference>
<dbReference type="AlphaFoldDB" id="A9URQ8"/>
<evidence type="ECO:0000256" key="3">
    <source>
        <dbReference type="ARBA" id="ARBA00013184"/>
    </source>
</evidence>
<keyword evidence="9" id="KW-0804">Transcription</keyword>
<gene>
    <name evidence="16" type="ORF">MONBRDRAFT_14245</name>
</gene>
<dbReference type="STRING" id="81824.A9URQ8"/>
<evidence type="ECO:0000313" key="17">
    <source>
        <dbReference type="Proteomes" id="UP000001357"/>
    </source>
</evidence>
<keyword evidence="5" id="KW-0156">Chromatin regulator</keyword>
<dbReference type="GeneID" id="5888369"/>
<evidence type="ECO:0000313" key="16">
    <source>
        <dbReference type="EMBL" id="EDQ91649.1"/>
    </source>
</evidence>
<evidence type="ECO:0000256" key="8">
    <source>
        <dbReference type="ARBA" id="ARBA00023159"/>
    </source>
</evidence>
<dbReference type="Proteomes" id="UP000001357">
    <property type="component" value="Unassembled WGS sequence"/>
</dbReference>
<accession>A9URQ8</accession>
<dbReference type="InterPro" id="IPR000182">
    <property type="entry name" value="GNAT_dom"/>
</dbReference>
<dbReference type="PANTHER" id="PTHR45750:SF3">
    <property type="entry name" value="HISTONE ACETYLTRANSFERASE"/>
    <property type="match status" value="1"/>
</dbReference>
<dbReference type="OMA" id="IEYRVVN"/>
<evidence type="ECO:0000256" key="12">
    <source>
        <dbReference type="PROSITE-ProRule" id="PRU00035"/>
    </source>
</evidence>
<dbReference type="InterPro" id="IPR016181">
    <property type="entry name" value="Acyl_CoA_acyltransferase"/>
</dbReference>
<dbReference type="GO" id="GO:0004402">
    <property type="term" value="F:histone acetyltransferase activity"/>
    <property type="evidence" value="ECO:0007669"/>
    <property type="project" value="InterPro"/>
</dbReference>
<evidence type="ECO:0000256" key="7">
    <source>
        <dbReference type="ARBA" id="ARBA00023117"/>
    </source>
</evidence>
<dbReference type="eggNOG" id="KOG1472">
    <property type="taxonomic scope" value="Eukaryota"/>
</dbReference>
<dbReference type="Gene3D" id="3.40.630.30">
    <property type="match status" value="1"/>
</dbReference>
<evidence type="ECO:0000256" key="10">
    <source>
        <dbReference type="ARBA" id="ARBA00023242"/>
    </source>
</evidence>
<dbReference type="PROSITE" id="PS00633">
    <property type="entry name" value="BROMODOMAIN_1"/>
    <property type="match status" value="1"/>
</dbReference>
<protein>
    <recommendedName>
        <fullName evidence="3">histone acetyltransferase</fullName>
        <ecNumber evidence="3">2.3.1.48</ecNumber>
    </recommendedName>
</protein>
<evidence type="ECO:0000256" key="13">
    <source>
        <dbReference type="SAM" id="MobiDB-lite"/>
    </source>
</evidence>
<dbReference type="SMART" id="SM00297">
    <property type="entry name" value="BROMO"/>
    <property type="match status" value="1"/>
</dbReference>
<dbReference type="InterPro" id="IPR037800">
    <property type="entry name" value="GCN5"/>
</dbReference>
<evidence type="ECO:0000256" key="11">
    <source>
        <dbReference type="ARBA" id="ARBA00023315"/>
    </source>
</evidence>
<reference evidence="16 17" key="1">
    <citation type="journal article" date="2008" name="Nature">
        <title>The genome of the choanoflagellate Monosiga brevicollis and the origin of metazoans.</title>
        <authorList>
            <consortium name="JGI Sequencing"/>
            <person name="King N."/>
            <person name="Westbrook M.J."/>
            <person name="Young S.L."/>
            <person name="Kuo A."/>
            <person name="Abedin M."/>
            <person name="Chapman J."/>
            <person name="Fairclough S."/>
            <person name="Hellsten U."/>
            <person name="Isogai Y."/>
            <person name="Letunic I."/>
            <person name="Marr M."/>
            <person name="Pincus D."/>
            <person name="Putnam N."/>
            <person name="Rokas A."/>
            <person name="Wright K.J."/>
            <person name="Zuzow R."/>
            <person name="Dirks W."/>
            <person name="Good M."/>
            <person name="Goodstein D."/>
            <person name="Lemons D."/>
            <person name="Li W."/>
            <person name="Lyons J.B."/>
            <person name="Morris A."/>
            <person name="Nichols S."/>
            <person name="Richter D.J."/>
            <person name="Salamov A."/>
            <person name="Bork P."/>
            <person name="Lim W.A."/>
            <person name="Manning G."/>
            <person name="Miller W.T."/>
            <person name="McGinnis W."/>
            <person name="Shapiro H."/>
            <person name="Tjian R."/>
            <person name="Grigoriev I.V."/>
            <person name="Rokhsar D."/>
        </authorList>
    </citation>
    <scope>NUCLEOTIDE SEQUENCE [LARGE SCALE GENOMIC DNA]</scope>
    <source>
        <strain evidence="17">MX1 / ATCC 50154</strain>
    </source>
</reference>
<keyword evidence="7 12" id="KW-0103">Bromodomain</keyword>
<dbReference type="PROSITE" id="PS51186">
    <property type="entry name" value="GNAT"/>
    <property type="match status" value="1"/>
</dbReference>
<dbReference type="KEGG" id="mbr:MONBRDRAFT_14245"/>
<evidence type="ECO:0000259" key="15">
    <source>
        <dbReference type="PROSITE" id="PS51186"/>
    </source>
</evidence>
<dbReference type="RefSeq" id="XP_001742935.1">
    <property type="nucleotide sequence ID" value="XM_001742883.1"/>
</dbReference>
<dbReference type="PRINTS" id="PR00503">
    <property type="entry name" value="BROMODOMAIN"/>
</dbReference>
<sequence>MRPPCRARNLFSRSLRNMPKDYIARIVFDIRHRTLYLSRQDQVVAGINFRCFPEHAIVEIVFVAVDSSEQVKGFGTYLMNHMKAYALKLHCTALVTFADDSAVGYFSKQGFTQHLTLAPKRLAVAKLYTGGVLMQCELHPAIPYLNLSQMISRQQQVRLHAWLNLPPMRHLSISRAREHIAHAFVRGEGFVAVKDIPGVLEAGWSDAMLLQSKPKAKPAQKRKEQHSKSKRGGPVIRDLRNHSQSWPFREPVDPTVYPEYYETIAYPMDLKTIAAKFKAKEYLTKDDFVNDCNLMLDNCVNYNPPDSDYYRCAELLRVFLQ</sequence>
<dbReference type="EC" id="2.3.1.48" evidence="3"/>
<feature type="compositionally biased region" description="Basic residues" evidence="13">
    <location>
        <begin position="214"/>
        <end position="231"/>
    </location>
</feature>
<feature type="domain" description="Bromo" evidence="14">
    <location>
        <begin position="240"/>
        <end position="310"/>
    </location>
</feature>
<keyword evidence="17" id="KW-1185">Reference proteome</keyword>
<evidence type="ECO:0000256" key="2">
    <source>
        <dbReference type="ARBA" id="ARBA00008607"/>
    </source>
</evidence>
<dbReference type="Pfam" id="PF00583">
    <property type="entry name" value="Acetyltransf_1"/>
    <property type="match status" value="1"/>
</dbReference>
<evidence type="ECO:0000259" key="14">
    <source>
        <dbReference type="PROSITE" id="PS50014"/>
    </source>
</evidence>
<dbReference type="CDD" id="cd04301">
    <property type="entry name" value="NAT_SF"/>
    <property type="match status" value="1"/>
</dbReference>
<evidence type="ECO:0000256" key="4">
    <source>
        <dbReference type="ARBA" id="ARBA00022679"/>
    </source>
</evidence>
<dbReference type="SUPFAM" id="SSF55729">
    <property type="entry name" value="Acyl-CoA N-acyltransferases (Nat)"/>
    <property type="match status" value="1"/>
</dbReference>
<comment type="similarity">
    <text evidence="2">Belongs to the acetyltransferase family. GCN5 subfamily.</text>
</comment>
<feature type="domain" description="N-acetyltransferase" evidence="15">
    <location>
        <begin position="1"/>
        <end position="139"/>
    </location>
</feature>
<keyword evidence="6" id="KW-0805">Transcription regulation</keyword>
<organism evidence="16 17">
    <name type="scientific">Monosiga brevicollis</name>
    <name type="common">Choanoflagellate</name>
    <dbReference type="NCBI Taxonomy" id="81824"/>
    <lineage>
        <taxon>Eukaryota</taxon>
        <taxon>Choanoflagellata</taxon>
        <taxon>Craspedida</taxon>
        <taxon>Salpingoecidae</taxon>
        <taxon>Monosiga</taxon>
    </lineage>
</organism>
<dbReference type="PROSITE" id="PS50014">
    <property type="entry name" value="BROMODOMAIN_2"/>
    <property type="match status" value="1"/>
</dbReference>
<keyword evidence="4" id="KW-0808">Transferase</keyword>
<evidence type="ECO:0000256" key="9">
    <source>
        <dbReference type="ARBA" id="ARBA00023163"/>
    </source>
</evidence>
<keyword evidence="8" id="KW-0010">Activator</keyword>
<evidence type="ECO:0000256" key="1">
    <source>
        <dbReference type="ARBA" id="ARBA00004123"/>
    </source>
</evidence>
<dbReference type="PANTHER" id="PTHR45750">
    <property type="entry name" value="GH11602P"/>
    <property type="match status" value="1"/>
</dbReference>
<evidence type="ECO:0000256" key="6">
    <source>
        <dbReference type="ARBA" id="ARBA00023015"/>
    </source>
</evidence>
<dbReference type="EMBL" id="CH991544">
    <property type="protein sequence ID" value="EDQ91649.1"/>
    <property type="molecule type" value="Genomic_DNA"/>
</dbReference>
<dbReference type="InterPro" id="IPR018359">
    <property type="entry name" value="Bromodomain_CS"/>
</dbReference>
<comment type="subcellular location">
    <subcellularLocation>
        <location evidence="1">Nucleus</location>
    </subcellularLocation>
</comment>
<name>A9URQ8_MONBE</name>
<keyword evidence="10" id="KW-0539">Nucleus</keyword>
<evidence type="ECO:0000256" key="5">
    <source>
        <dbReference type="ARBA" id="ARBA00022853"/>
    </source>
</evidence>
<dbReference type="SUPFAM" id="SSF47370">
    <property type="entry name" value="Bromodomain"/>
    <property type="match status" value="1"/>
</dbReference>
<feature type="region of interest" description="Disordered" evidence="13">
    <location>
        <begin position="213"/>
        <end position="238"/>
    </location>
</feature>
<dbReference type="Gene3D" id="1.20.920.10">
    <property type="entry name" value="Bromodomain-like"/>
    <property type="match status" value="1"/>
</dbReference>